<dbReference type="HOGENOM" id="CLU_136144_0_0_6"/>
<organism evidence="1">
    <name type="scientific">Marinomonas sp. (strain MWYL1)</name>
    <dbReference type="NCBI Taxonomy" id="400668"/>
    <lineage>
        <taxon>Bacteria</taxon>
        <taxon>Pseudomonadati</taxon>
        <taxon>Pseudomonadota</taxon>
        <taxon>Gammaproteobacteria</taxon>
        <taxon>Oceanospirillales</taxon>
        <taxon>Oceanospirillaceae</taxon>
        <taxon>Marinomonas</taxon>
    </lineage>
</organism>
<dbReference type="AlphaFoldDB" id="A6VS94"/>
<dbReference type="OrthoDB" id="4194926at2"/>
<dbReference type="eggNOG" id="ENOG5032RS8">
    <property type="taxonomic scope" value="Bacteria"/>
</dbReference>
<sequence length="137" mass="15619">MGLKEKKAARDFQENNLEALKKKVFDAAKFEFEIEIDWDSISVDNYSHLYNQTWTQIYFEPMIIAFSKMCADSFSQEAIQDDLKKVVIQNVGDISNANKYSSYSNGVLTLNHSPIANAENQIEDRAKALQDTVEDAL</sequence>
<dbReference type="EMBL" id="CP000749">
    <property type="protein sequence ID" value="ABR69323.1"/>
    <property type="molecule type" value="Genomic_DNA"/>
</dbReference>
<dbReference type="STRING" id="400668.Mmwyl1_0385"/>
<gene>
    <name evidence="1" type="ordered locus">Mmwyl1_0385</name>
</gene>
<evidence type="ECO:0000313" key="1">
    <source>
        <dbReference type="EMBL" id="ABR69323.1"/>
    </source>
</evidence>
<proteinExistence type="predicted"/>
<accession>A6VS94</accession>
<dbReference type="KEGG" id="mmw:Mmwyl1_0385"/>
<protein>
    <submittedName>
        <fullName evidence="1">Uncharacterized protein</fullName>
    </submittedName>
</protein>
<reference evidence="1" key="1">
    <citation type="submission" date="2007-06" db="EMBL/GenBank/DDBJ databases">
        <title>Complete sequence of Marinomonas sp. MWYL1.</title>
        <authorList>
            <consortium name="US DOE Joint Genome Institute"/>
            <person name="Copeland A."/>
            <person name="Lucas S."/>
            <person name="Lapidus A."/>
            <person name="Barry K."/>
            <person name="Glavina del Rio T."/>
            <person name="Dalin E."/>
            <person name="Tice H."/>
            <person name="Pitluck S."/>
            <person name="Kiss H."/>
            <person name="Brettin T."/>
            <person name="Bruce D."/>
            <person name="Detter J.C."/>
            <person name="Han C."/>
            <person name="Schmutz J."/>
            <person name="Larimer F."/>
            <person name="Land M."/>
            <person name="Hauser L."/>
            <person name="Kyrpides N."/>
            <person name="Kim E."/>
            <person name="Johnston A.W.B."/>
            <person name="Todd J.D."/>
            <person name="Rogers R."/>
            <person name="Wexler M."/>
            <person name="Bond P.L."/>
            <person name="Li Y."/>
            <person name="Richardson P."/>
        </authorList>
    </citation>
    <scope>NUCLEOTIDE SEQUENCE [LARGE SCALE GENOMIC DNA]</scope>
    <source>
        <strain evidence="1">MWYL1</strain>
    </source>
</reference>
<name>A6VS94_MARMS</name>